<gene>
    <name evidence="8" type="ORF">ACJ73_02018</name>
</gene>
<dbReference type="OrthoDB" id="2193432at2759"/>
<protein>
    <recommendedName>
        <fullName evidence="7">Transcription initiation factor TFIID subunit 12 domain-containing protein</fullName>
    </recommendedName>
</protein>
<feature type="region of interest" description="Disordered" evidence="6">
    <location>
        <begin position="1"/>
        <end position="51"/>
    </location>
</feature>
<feature type="compositionally biased region" description="Low complexity" evidence="6">
    <location>
        <begin position="322"/>
        <end position="332"/>
    </location>
</feature>
<evidence type="ECO:0000313" key="8">
    <source>
        <dbReference type="EMBL" id="OJD26594.1"/>
    </source>
</evidence>
<dbReference type="InterPro" id="IPR037794">
    <property type="entry name" value="TAF12"/>
</dbReference>
<feature type="compositionally biased region" description="Low complexity" evidence="6">
    <location>
        <begin position="406"/>
        <end position="420"/>
    </location>
</feature>
<feature type="compositionally biased region" description="Polar residues" evidence="6">
    <location>
        <begin position="421"/>
        <end position="438"/>
    </location>
</feature>
<feature type="region of interest" description="Disordered" evidence="6">
    <location>
        <begin position="131"/>
        <end position="175"/>
    </location>
</feature>
<dbReference type="Pfam" id="PF03847">
    <property type="entry name" value="TFIID_20kDa"/>
    <property type="match status" value="1"/>
</dbReference>
<feature type="compositionally biased region" description="Polar residues" evidence="6">
    <location>
        <begin position="363"/>
        <end position="405"/>
    </location>
</feature>
<dbReference type="GO" id="GO:0000124">
    <property type="term" value="C:SAGA complex"/>
    <property type="evidence" value="ECO:0007669"/>
    <property type="project" value="InterPro"/>
</dbReference>
<evidence type="ECO:0000256" key="2">
    <source>
        <dbReference type="ARBA" id="ARBA00007530"/>
    </source>
</evidence>
<dbReference type="VEuPathDB" id="FungiDB:ACJ73_02018"/>
<dbReference type="EMBL" id="LGTZ01000202">
    <property type="protein sequence ID" value="OJD26594.1"/>
    <property type="molecule type" value="Genomic_DNA"/>
</dbReference>
<reference evidence="8 9" key="1">
    <citation type="submission" date="2015-08" db="EMBL/GenBank/DDBJ databases">
        <title>Emmonsia species relationships and genome sequence.</title>
        <authorList>
            <person name="Cuomo C.A."/>
            <person name="Schwartz I.S."/>
            <person name="Kenyon C."/>
            <person name="De Hoog G.S."/>
            <person name="Govender N.P."/>
            <person name="Botha A."/>
            <person name="Moreno L."/>
            <person name="De Vries M."/>
            <person name="Munoz J.F."/>
            <person name="Stielow J.B."/>
        </authorList>
    </citation>
    <scope>NUCLEOTIDE SEQUENCE [LARGE SCALE GENOMIC DNA]</scope>
    <source>
        <strain evidence="8 9">EI222</strain>
    </source>
</reference>
<proteinExistence type="inferred from homology"/>
<dbReference type="FunFam" id="1.10.20.10:FF:000037">
    <property type="entry name" value="Transcription initiation factor TFIID subunit 12"/>
    <property type="match status" value="1"/>
</dbReference>
<keyword evidence="4" id="KW-0804">Transcription</keyword>
<dbReference type="STRING" id="1658174.A0A1J9QEQ3"/>
<dbReference type="AlphaFoldDB" id="A0A1J9QEQ3"/>
<sequence>MEPSAPSNPSNPPKPPPNPNNPNNPNNSNNPNNLNNPNNPHNQSSTPLPAAQQQNLIRTDQVQKLPHLTDSQKATNTQVVRSLWETINAHAPGTAEYNNAHSKLSGLSQTLMRQMKTFQYRQMQLQQQQKQMQQVQQSSQGQGQMKNEGAQPTQMQQQQQQQQQPQPQPRPQLGQSQFQQLLPQIQAKVNNYSFVYPPKIDKIQVEAWLNDAKLRYGIALQKQELGKAKLAELRQAYQQRQSAGNLTPEEMQDFKNRQVTANKLYQEGSEFLIKFKEQQDSFRAGQAQGQAQTQLQPQQAAQQQTSSVQQNRPGLGGPGPALPQQQQQPQGPIVKTEPGLPAQASTNGPAPYTINSAVAARNQAGQTTMAPATSQAVQLSSPAPTQNTPTSQASQFPGRPQQHTAQNPLTQPQQPYTQQPSRTESSSTPISATATQNIPGLPQGPPRPLSQEAAFQQSAQNYSKSTQQPPPIQQQQQQQPLPQQQQHQQHPQQPQPPNPHAHPQGYTHNRTDSSSRSVHMTIPKNLNVKPPEPVSMGPARPTLTGGPSHGAMGAMGQPAIQKHPGYVLEGEGQHVLSKKMLDVLVKQVTGGGEGQGLTPDAEEFILQMADDFVDDVITAACRLAKLRPASTLDIRDIQLILERNYNMRIPGFSSDDLRTVKKPNPTQGWTQKMSAIQAAKVTQGRAE</sequence>
<comment type="caution">
    <text evidence="8">The sequence shown here is derived from an EMBL/GenBank/DDBJ whole genome shotgun (WGS) entry which is preliminary data.</text>
</comment>
<feature type="compositionally biased region" description="Pro residues" evidence="6">
    <location>
        <begin position="9"/>
        <end position="22"/>
    </location>
</feature>
<evidence type="ECO:0000256" key="5">
    <source>
        <dbReference type="ARBA" id="ARBA00023242"/>
    </source>
</evidence>
<feature type="compositionally biased region" description="Polar residues" evidence="6">
    <location>
        <begin position="506"/>
        <end position="518"/>
    </location>
</feature>
<dbReference type="Proteomes" id="UP000242791">
    <property type="component" value="Unassembled WGS sequence"/>
</dbReference>
<dbReference type="PANTHER" id="PTHR12264">
    <property type="entry name" value="TRANSCRIPTION INITIATION FACTOR TFIID SUBUNIT 12"/>
    <property type="match status" value="1"/>
</dbReference>
<feature type="compositionally biased region" description="Low complexity" evidence="6">
    <location>
        <begin position="284"/>
        <end position="310"/>
    </location>
</feature>
<name>A0A1J9QEQ3_9EURO</name>
<dbReference type="InterPro" id="IPR009072">
    <property type="entry name" value="Histone-fold"/>
</dbReference>
<dbReference type="GO" id="GO:0017025">
    <property type="term" value="F:TBP-class protein binding"/>
    <property type="evidence" value="ECO:0007669"/>
    <property type="project" value="TreeGrafter"/>
</dbReference>
<comment type="subcellular location">
    <subcellularLocation>
        <location evidence="1">Nucleus</location>
    </subcellularLocation>
</comment>
<keyword evidence="3" id="KW-0805">Transcription regulation</keyword>
<evidence type="ECO:0000256" key="3">
    <source>
        <dbReference type="ARBA" id="ARBA00023015"/>
    </source>
</evidence>
<evidence type="ECO:0000256" key="1">
    <source>
        <dbReference type="ARBA" id="ARBA00004123"/>
    </source>
</evidence>
<dbReference type="Gene3D" id="1.10.20.10">
    <property type="entry name" value="Histone, subunit A"/>
    <property type="match status" value="1"/>
</dbReference>
<organism evidence="8 9">
    <name type="scientific">Blastomyces percursus</name>
    <dbReference type="NCBI Taxonomy" id="1658174"/>
    <lineage>
        <taxon>Eukaryota</taxon>
        <taxon>Fungi</taxon>
        <taxon>Dikarya</taxon>
        <taxon>Ascomycota</taxon>
        <taxon>Pezizomycotina</taxon>
        <taxon>Eurotiomycetes</taxon>
        <taxon>Eurotiomycetidae</taxon>
        <taxon>Onygenales</taxon>
        <taxon>Ajellomycetaceae</taxon>
        <taxon>Blastomyces</taxon>
    </lineage>
</organism>
<dbReference type="GO" id="GO:0051123">
    <property type="term" value="P:RNA polymerase II preinitiation complex assembly"/>
    <property type="evidence" value="ECO:0007669"/>
    <property type="project" value="TreeGrafter"/>
</dbReference>
<evidence type="ECO:0000256" key="4">
    <source>
        <dbReference type="ARBA" id="ARBA00023163"/>
    </source>
</evidence>
<dbReference type="PANTHER" id="PTHR12264:SF21">
    <property type="entry name" value="TRANSCRIPTION INITIATION FACTOR TFIID SUBUNIT 12"/>
    <property type="match status" value="1"/>
</dbReference>
<dbReference type="CDD" id="cd07981">
    <property type="entry name" value="HFD_TAF12"/>
    <property type="match status" value="1"/>
</dbReference>
<dbReference type="SUPFAM" id="SSF47113">
    <property type="entry name" value="Histone-fold"/>
    <property type="match status" value="1"/>
</dbReference>
<feature type="compositionally biased region" description="Low complexity" evidence="6">
    <location>
        <begin position="23"/>
        <end position="47"/>
    </location>
</feature>
<evidence type="ECO:0000313" key="9">
    <source>
        <dbReference type="Proteomes" id="UP000242791"/>
    </source>
</evidence>
<feature type="domain" description="Transcription initiation factor TFIID subunit 12" evidence="7">
    <location>
        <begin position="577"/>
        <end position="647"/>
    </location>
</feature>
<dbReference type="GO" id="GO:0003677">
    <property type="term" value="F:DNA binding"/>
    <property type="evidence" value="ECO:0007669"/>
    <property type="project" value="TreeGrafter"/>
</dbReference>
<keyword evidence="9" id="KW-1185">Reference proteome</keyword>
<feature type="region of interest" description="Disordered" evidence="6">
    <location>
        <begin position="283"/>
        <end position="548"/>
    </location>
</feature>
<feature type="compositionally biased region" description="Polar residues" evidence="6">
    <location>
        <begin position="343"/>
        <end position="356"/>
    </location>
</feature>
<feature type="compositionally biased region" description="Polar residues" evidence="6">
    <location>
        <begin position="453"/>
        <end position="466"/>
    </location>
</feature>
<keyword evidence="5" id="KW-0539">Nucleus</keyword>
<comment type="similarity">
    <text evidence="2">Belongs to the TAF12 family.</text>
</comment>
<dbReference type="GO" id="GO:0005669">
    <property type="term" value="C:transcription factor TFIID complex"/>
    <property type="evidence" value="ECO:0007669"/>
    <property type="project" value="InterPro"/>
</dbReference>
<dbReference type="InterPro" id="IPR003228">
    <property type="entry name" value="TFIID_TAF12_dom"/>
</dbReference>
<accession>A0A1J9QEQ3</accession>
<evidence type="ECO:0000256" key="6">
    <source>
        <dbReference type="SAM" id="MobiDB-lite"/>
    </source>
</evidence>
<feature type="compositionally biased region" description="Low complexity" evidence="6">
    <location>
        <begin position="473"/>
        <end position="492"/>
    </location>
</feature>
<evidence type="ECO:0000259" key="7">
    <source>
        <dbReference type="Pfam" id="PF03847"/>
    </source>
</evidence>
<dbReference type="GO" id="GO:0046982">
    <property type="term" value="F:protein heterodimerization activity"/>
    <property type="evidence" value="ECO:0007669"/>
    <property type="project" value="InterPro"/>
</dbReference>